<accession>A0A1H3TAC5</accession>
<feature type="transmembrane region" description="Helical" evidence="8">
    <location>
        <begin position="239"/>
        <end position="262"/>
    </location>
</feature>
<evidence type="ECO:0000256" key="4">
    <source>
        <dbReference type="ARBA" id="ARBA00022692"/>
    </source>
</evidence>
<reference evidence="10" key="1">
    <citation type="submission" date="2016-10" db="EMBL/GenBank/DDBJ databases">
        <authorList>
            <person name="Varghese N."/>
            <person name="Submissions S."/>
        </authorList>
    </citation>
    <scope>NUCLEOTIDE SEQUENCE [LARGE SCALE GENOMIC DNA]</scope>
    <source>
        <strain evidence="10">CGMCC 4.3530</strain>
    </source>
</reference>
<evidence type="ECO:0000313" key="9">
    <source>
        <dbReference type="EMBL" id="SDZ46818.1"/>
    </source>
</evidence>
<dbReference type="AlphaFoldDB" id="A0A1H3TAC5"/>
<evidence type="ECO:0000313" key="10">
    <source>
        <dbReference type="Proteomes" id="UP000199529"/>
    </source>
</evidence>
<feature type="transmembrane region" description="Helical" evidence="8">
    <location>
        <begin position="274"/>
        <end position="295"/>
    </location>
</feature>
<dbReference type="InterPro" id="IPR026030">
    <property type="entry name" value="Pur-cyt_permease_Fcy2/21/22"/>
</dbReference>
<feature type="transmembrane region" description="Helical" evidence="8">
    <location>
        <begin position="35"/>
        <end position="59"/>
    </location>
</feature>
<dbReference type="STRING" id="418495.SAMN05216215_107713"/>
<comment type="subcellular location">
    <subcellularLocation>
        <location evidence="1">Membrane</location>
        <topology evidence="1">Multi-pass membrane protein</topology>
    </subcellularLocation>
</comment>
<dbReference type="InterPro" id="IPR001248">
    <property type="entry name" value="Pur-cyt_permease"/>
</dbReference>
<evidence type="ECO:0000256" key="2">
    <source>
        <dbReference type="ARBA" id="ARBA00008974"/>
    </source>
</evidence>
<sequence>MSQKSGDGQVALAVERHGIEQVDTSRRYGKASSQFTARFAPVIYLAGIFVGATGGQAGLGLTGSITAIIAANLLGSIGTGLCALMGPKLGMPQLPMGRAAFGYIGNYLPAVLSLLVYVGYYAVGTVLGAESLAKLFGLPYTPMVVVAGLSILIGIFGYRMLHSFGKWITRISIVVLAAVSIVMISRGVGPGATSTLSGGEYATAWLLQFTVVFGYTVSWAPYASDYSRYLPESMSSRSIFAWAASGLFAATTWMMILGSALITVNPSGDVIDAFGIVLPDWLVFVVLLTLGLSAIPHNSVNLYSGAMATLTCDFKVRQAVTVVAAGVIGGLIALAIGGEKFEDSLKLFLHLMSYYITPWLAVLLVNYFKVYRNGERYPHISAFYDRNGAFGRVNFAGIGALAIGVVVSVPFIGTEVFSGPIADVLGGADLSYFVSGIVAGAIYSAFEKPVDELLSGTEEPSKTQSPKETS</sequence>
<dbReference type="GO" id="GO:0005886">
    <property type="term" value="C:plasma membrane"/>
    <property type="evidence" value="ECO:0007669"/>
    <property type="project" value="TreeGrafter"/>
</dbReference>
<keyword evidence="3 7" id="KW-0813">Transport</keyword>
<feature type="transmembrane region" description="Helical" evidence="8">
    <location>
        <begin position="140"/>
        <end position="161"/>
    </location>
</feature>
<dbReference type="PANTHER" id="PTHR31806">
    <property type="entry name" value="PURINE-CYTOSINE PERMEASE FCY2-RELATED"/>
    <property type="match status" value="1"/>
</dbReference>
<dbReference type="EMBL" id="FNOK01000077">
    <property type="protein sequence ID" value="SDZ46818.1"/>
    <property type="molecule type" value="Genomic_DNA"/>
</dbReference>
<gene>
    <name evidence="9" type="ORF">SAMN05216215_107713</name>
</gene>
<name>A0A1H3TAC5_9PSEU</name>
<dbReference type="PIRSF" id="PIRSF002744">
    <property type="entry name" value="Pur-cyt_permease"/>
    <property type="match status" value="1"/>
</dbReference>
<keyword evidence="10" id="KW-1185">Reference proteome</keyword>
<feature type="transmembrane region" description="Helical" evidence="8">
    <location>
        <begin position="316"/>
        <end position="336"/>
    </location>
</feature>
<keyword evidence="5 8" id="KW-1133">Transmembrane helix</keyword>
<feature type="transmembrane region" description="Helical" evidence="8">
    <location>
        <begin position="424"/>
        <end position="446"/>
    </location>
</feature>
<dbReference type="Proteomes" id="UP000199529">
    <property type="component" value="Unassembled WGS sequence"/>
</dbReference>
<organism evidence="9 10">
    <name type="scientific">Saccharopolyspora shandongensis</name>
    <dbReference type="NCBI Taxonomy" id="418495"/>
    <lineage>
        <taxon>Bacteria</taxon>
        <taxon>Bacillati</taxon>
        <taxon>Actinomycetota</taxon>
        <taxon>Actinomycetes</taxon>
        <taxon>Pseudonocardiales</taxon>
        <taxon>Pseudonocardiaceae</taxon>
        <taxon>Saccharopolyspora</taxon>
    </lineage>
</organism>
<dbReference type="PANTHER" id="PTHR31806:SF1">
    <property type="entry name" value="PURINE-CYTOSINE PERMEASE FCY2-RELATED"/>
    <property type="match status" value="1"/>
</dbReference>
<evidence type="ECO:0000256" key="3">
    <source>
        <dbReference type="ARBA" id="ARBA00022448"/>
    </source>
</evidence>
<feature type="transmembrane region" description="Helical" evidence="8">
    <location>
        <begin position="389"/>
        <end position="412"/>
    </location>
</feature>
<dbReference type="Gene3D" id="1.10.4160.10">
    <property type="entry name" value="Hydantoin permease"/>
    <property type="match status" value="1"/>
</dbReference>
<evidence type="ECO:0000256" key="1">
    <source>
        <dbReference type="ARBA" id="ARBA00004141"/>
    </source>
</evidence>
<keyword evidence="4 8" id="KW-0812">Transmembrane</keyword>
<feature type="transmembrane region" description="Helical" evidence="8">
    <location>
        <begin position="65"/>
        <end position="87"/>
    </location>
</feature>
<dbReference type="RefSeq" id="WP_177226993.1">
    <property type="nucleotide sequence ID" value="NZ_FNOK01000077.1"/>
</dbReference>
<proteinExistence type="inferred from homology"/>
<feature type="transmembrane region" description="Helical" evidence="8">
    <location>
        <begin position="99"/>
        <end position="120"/>
    </location>
</feature>
<feature type="transmembrane region" description="Helical" evidence="8">
    <location>
        <begin position="201"/>
        <end position="218"/>
    </location>
</feature>
<comment type="similarity">
    <text evidence="2 7">Belongs to the purine-cytosine permease (2.A.39) family.</text>
</comment>
<protein>
    <submittedName>
        <fullName evidence="9">Nucleobase:cation symporter-1, NCS1 family</fullName>
    </submittedName>
</protein>
<evidence type="ECO:0000256" key="8">
    <source>
        <dbReference type="SAM" id="Phobius"/>
    </source>
</evidence>
<evidence type="ECO:0000256" key="6">
    <source>
        <dbReference type="ARBA" id="ARBA00023136"/>
    </source>
</evidence>
<keyword evidence="6 7" id="KW-0472">Membrane</keyword>
<evidence type="ECO:0000256" key="5">
    <source>
        <dbReference type="ARBA" id="ARBA00022989"/>
    </source>
</evidence>
<dbReference type="Pfam" id="PF02133">
    <property type="entry name" value="Transp_cyt_pur"/>
    <property type="match status" value="1"/>
</dbReference>
<evidence type="ECO:0000256" key="7">
    <source>
        <dbReference type="PIRNR" id="PIRNR002744"/>
    </source>
</evidence>
<feature type="transmembrane region" description="Helical" evidence="8">
    <location>
        <begin position="348"/>
        <end position="368"/>
    </location>
</feature>
<feature type="transmembrane region" description="Helical" evidence="8">
    <location>
        <begin position="168"/>
        <end position="189"/>
    </location>
</feature>
<dbReference type="GO" id="GO:0022857">
    <property type="term" value="F:transmembrane transporter activity"/>
    <property type="evidence" value="ECO:0007669"/>
    <property type="project" value="InterPro"/>
</dbReference>